<evidence type="ECO:0000313" key="2">
    <source>
        <dbReference type="EMBL" id="MBB5063764.1"/>
    </source>
</evidence>
<protein>
    <recommendedName>
        <fullName evidence="1">DUF374 domain-containing protein</fullName>
    </recommendedName>
</protein>
<evidence type="ECO:0000259" key="1">
    <source>
        <dbReference type="Pfam" id="PF04028"/>
    </source>
</evidence>
<sequence>MAVFTPKQRLLLAIVPPLAVTLIRLLGATLRYRDVNAPATPVGIDVPGPTIFAFWHCALLVSAHRFRNKGIAILISRSFDGELIARIVERLGFVAVRGSSTRGGPQALRGMQQAYTDGLICAFTADGPKGPARIAKPGPVHLAELTGANWIGAFHGQPDRAWELRSWDRFMIPKPFTTVTFSWPVHTAPELAPVQQSLDEAVAMTSRLQSQ</sequence>
<accession>A0A7W7ZQ75</accession>
<dbReference type="InterPro" id="IPR007172">
    <property type="entry name" value="DUF374"/>
</dbReference>
<dbReference type="Pfam" id="PF04028">
    <property type="entry name" value="DUF374"/>
    <property type="match status" value="1"/>
</dbReference>
<feature type="domain" description="DUF374" evidence="1">
    <location>
        <begin position="65"/>
        <end position="132"/>
    </location>
</feature>
<reference evidence="2 3" key="1">
    <citation type="submission" date="2020-08" db="EMBL/GenBank/DDBJ databases">
        <title>Genomic Encyclopedia of Type Strains, Phase IV (KMG-V): Genome sequencing to study the core and pangenomes of soil and plant-associated prokaryotes.</title>
        <authorList>
            <person name="Whitman W."/>
        </authorList>
    </citation>
    <scope>NUCLEOTIDE SEQUENCE [LARGE SCALE GENOMIC DNA]</scope>
    <source>
        <strain evidence="2 3">X5P3</strain>
    </source>
</reference>
<comment type="caution">
    <text evidence="2">The sequence shown here is derived from an EMBL/GenBank/DDBJ whole genome shotgun (WGS) entry which is preliminary data.</text>
</comment>
<dbReference type="CDD" id="cd07983">
    <property type="entry name" value="LPLAT_DUF374-like"/>
    <property type="match status" value="1"/>
</dbReference>
<dbReference type="Proteomes" id="UP000584867">
    <property type="component" value="Unassembled WGS sequence"/>
</dbReference>
<dbReference type="RefSeq" id="WP_184255159.1">
    <property type="nucleotide sequence ID" value="NZ_JACHIO010000007.1"/>
</dbReference>
<gene>
    <name evidence="2" type="ORF">HDF15_002109</name>
</gene>
<name>A0A7W7ZQ75_9BACT</name>
<proteinExistence type="predicted"/>
<dbReference type="EMBL" id="JACHIO010000007">
    <property type="protein sequence ID" value="MBB5063764.1"/>
    <property type="molecule type" value="Genomic_DNA"/>
</dbReference>
<evidence type="ECO:0000313" key="3">
    <source>
        <dbReference type="Proteomes" id="UP000584867"/>
    </source>
</evidence>
<organism evidence="2 3">
    <name type="scientific">Granulicella mallensis</name>
    <dbReference type="NCBI Taxonomy" id="940614"/>
    <lineage>
        <taxon>Bacteria</taxon>
        <taxon>Pseudomonadati</taxon>
        <taxon>Acidobacteriota</taxon>
        <taxon>Terriglobia</taxon>
        <taxon>Terriglobales</taxon>
        <taxon>Acidobacteriaceae</taxon>
        <taxon>Granulicella</taxon>
    </lineage>
</organism>
<dbReference type="AlphaFoldDB" id="A0A7W7ZQ75"/>